<evidence type="ECO:0000256" key="2">
    <source>
        <dbReference type="ARBA" id="ARBA00006939"/>
    </source>
</evidence>
<feature type="transmembrane region" description="Helical" evidence="8">
    <location>
        <begin position="36"/>
        <end position="54"/>
    </location>
</feature>
<evidence type="ECO:0000313" key="9">
    <source>
        <dbReference type="EMBL" id="MSS44284.1"/>
    </source>
</evidence>
<comment type="subcellular location">
    <subcellularLocation>
        <location evidence="1">Cell membrane</location>
        <topology evidence="1">Multi-pass membrane protein</topology>
    </subcellularLocation>
</comment>
<keyword evidence="6 8" id="KW-1133">Transmembrane helix</keyword>
<keyword evidence="3" id="KW-1003">Cell membrane</keyword>
<proteinExistence type="inferred from homology"/>
<feature type="transmembrane region" description="Helical" evidence="8">
    <location>
        <begin position="6"/>
        <end position="29"/>
    </location>
</feature>
<dbReference type="OrthoDB" id="9787346at2"/>
<evidence type="ECO:0000256" key="5">
    <source>
        <dbReference type="ARBA" id="ARBA00022833"/>
    </source>
</evidence>
<name>A0A844FJN4_9FIRM</name>
<evidence type="ECO:0000256" key="8">
    <source>
        <dbReference type="SAM" id="Phobius"/>
    </source>
</evidence>
<dbReference type="PANTHER" id="PTHR11040">
    <property type="entry name" value="ZINC/IRON TRANSPORTER"/>
    <property type="match status" value="1"/>
</dbReference>
<evidence type="ECO:0000313" key="10">
    <source>
        <dbReference type="Proteomes" id="UP000462760"/>
    </source>
</evidence>
<gene>
    <name evidence="9" type="ORF">FYJ27_11295</name>
</gene>
<feature type="transmembrane region" description="Helical" evidence="8">
    <location>
        <begin position="187"/>
        <end position="205"/>
    </location>
</feature>
<feature type="transmembrane region" description="Helical" evidence="8">
    <location>
        <begin position="60"/>
        <end position="83"/>
    </location>
</feature>
<protein>
    <submittedName>
        <fullName evidence="9">ZIP family metal transporter</fullName>
    </submittedName>
</protein>
<dbReference type="PANTHER" id="PTHR11040:SF211">
    <property type="entry name" value="ZINC TRANSPORTER ZIP11"/>
    <property type="match status" value="1"/>
</dbReference>
<evidence type="ECO:0000256" key="1">
    <source>
        <dbReference type="ARBA" id="ARBA00004651"/>
    </source>
</evidence>
<dbReference type="RefSeq" id="WP_154484957.1">
    <property type="nucleotide sequence ID" value="NZ_VULR01000021.1"/>
</dbReference>
<sequence length="237" mass="24933">MGDIYTITLVGFFVGVAGTGLGGLFAPFIKEENQKLLSCLLGLTGGLMLSIVAFELLPQSYILGGLITEIIGILLGIIVVISVEEITVGKDYNELMKSGIILSISMGIHNLPEGLAIGSSFMAHKEMGITLAIAILVHNIPEGLALVAPLKAGKLPNWKIILIALIVGVPTGVGAFIGAYLGTVSNYLISFCLSFAGGTMLYIICNDLIPNAKTLHSGRASTIWIIIGFILGMLTIF</sequence>
<reference evidence="9 10" key="1">
    <citation type="submission" date="2019-08" db="EMBL/GenBank/DDBJ databases">
        <title>In-depth cultivation of the pig gut microbiome towards novel bacterial diversity and tailored functional studies.</title>
        <authorList>
            <person name="Wylensek D."/>
            <person name="Hitch T.C.A."/>
            <person name="Clavel T."/>
        </authorList>
    </citation>
    <scope>NUCLEOTIDE SEQUENCE [LARGE SCALE GENOMIC DNA]</scope>
    <source>
        <strain evidence="9 10">Med78-601-WT-4W-RMD-3</strain>
    </source>
</reference>
<dbReference type="GO" id="GO:0005886">
    <property type="term" value="C:plasma membrane"/>
    <property type="evidence" value="ECO:0007669"/>
    <property type="project" value="UniProtKB-SubCell"/>
</dbReference>
<feature type="transmembrane region" description="Helical" evidence="8">
    <location>
        <begin position="160"/>
        <end position="181"/>
    </location>
</feature>
<evidence type="ECO:0000256" key="4">
    <source>
        <dbReference type="ARBA" id="ARBA00022692"/>
    </source>
</evidence>
<dbReference type="AlphaFoldDB" id="A0A844FJN4"/>
<evidence type="ECO:0000256" key="3">
    <source>
        <dbReference type="ARBA" id="ARBA00022475"/>
    </source>
</evidence>
<dbReference type="Proteomes" id="UP000462760">
    <property type="component" value="Unassembled WGS sequence"/>
</dbReference>
<evidence type="ECO:0000256" key="7">
    <source>
        <dbReference type="ARBA" id="ARBA00023136"/>
    </source>
</evidence>
<keyword evidence="4 8" id="KW-0812">Transmembrane</keyword>
<keyword evidence="5" id="KW-0862">Zinc</keyword>
<feature type="transmembrane region" description="Helical" evidence="8">
    <location>
        <begin position="217"/>
        <end position="236"/>
    </location>
</feature>
<feature type="transmembrane region" description="Helical" evidence="8">
    <location>
        <begin position="127"/>
        <end position="148"/>
    </location>
</feature>
<evidence type="ECO:0000256" key="6">
    <source>
        <dbReference type="ARBA" id="ARBA00022989"/>
    </source>
</evidence>
<dbReference type="EMBL" id="VULR01000021">
    <property type="protein sequence ID" value="MSS44284.1"/>
    <property type="molecule type" value="Genomic_DNA"/>
</dbReference>
<comment type="similarity">
    <text evidence="2">Belongs to the ZIP transporter (TC 2.A.5) family.</text>
</comment>
<comment type="caution">
    <text evidence="9">The sequence shown here is derived from an EMBL/GenBank/DDBJ whole genome shotgun (WGS) entry which is preliminary data.</text>
</comment>
<accession>A0A844FJN4</accession>
<dbReference type="GO" id="GO:0005385">
    <property type="term" value="F:zinc ion transmembrane transporter activity"/>
    <property type="evidence" value="ECO:0007669"/>
    <property type="project" value="TreeGrafter"/>
</dbReference>
<dbReference type="Pfam" id="PF02535">
    <property type="entry name" value="Zip"/>
    <property type="match status" value="1"/>
</dbReference>
<dbReference type="InterPro" id="IPR003689">
    <property type="entry name" value="ZIP"/>
</dbReference>
<organism evidence="9 10">
    <name type="scientific">Anaerosalibacter bizertensis</name>
    <dbReference type="NCBI Taxonomy" id="932217"/>
    <lineage>
        <taxon>Bacteria</taxon>
        <taxon>Bacillati</taxon>
        <taxon>Bacillota</taxon>
        <taxon>Tissierellia</taxon>
        <taxon>Tissierellales</taxon>
        <taxon>Sporanaerobacteraceae</taxon>
        <taxon>Anaerosalibacter</taxon>
    </lineage>
</organism>
<keyword evidence="7 8" id="KW-0472">Membrane</keyword>